<reference evidence="1 4" key="2">
    <citation type="submission" date="2019-06" db="EMBL/GenBank/DDBJ databases">
        <title>The organization of the Streptococcus sanguinis genomes.</title>
        <authorList>
            <person name="Wang H.Y."/>
            <person name="Chen Y.Y.M."/>
            <person name="Wu C.H."/>
        </authorList>
    </citation>
    <scope>NUCLEOTIDE SEQUENCE [LARGE SCALE GENOMIC DNA]</scope>
    <source>
        <strain evidence="1 4">CGMH058</strain>
    </source>
</reference>
<accession>A0A7H8V380</accession>
<name>A0A7H8V380_STRSA</name>
<evidence type="ECO:0000313" key="4">
    <source>
        <dbReference type="Proteomes" id="UP000509535"/>
    </source>
</evidence>
<organism evidence="1 4">
    <name type="scientific">Streptococcus sanguinis</name>
    <dbReference type="NCBI Taxonomy" id="1305"/>
    <lineage>
        <taxon>Bacteria</taxon>
        <taxon>Bacillati</taxon>
        <taxon>Bacillota</taxon>
        <taxon>Bacilli</taxon>
        <taxon>Lactobacillales</taxon>
        <taxon>Streptococcaceae</taxon>
        <taxon>Streptococcus</taxon>
    </lineage>
</organism>
<dbReference type="Proteomes" id="UP000509535">
    <property type="component" value="Chromosome"/>
</dbReference>
<reference evidence="2 3" key="1">
    <citation type="submission" date="2018-12" db="EMBL/GenBank/DDBJ databases">
        <authorList>
            <consortium name="Pathogen Informatics"/>
        </authorList>
    </citation>
    <scope>NUCLEOTIDE SEQUENCE [LARGE SCALE GENOMIC DNA]</scope>
    <source>
        <strain evidence="3">NCTC 10904</strain>
        <strain evidence="2">NCTC10904</strain>
    </source>
</reference>
<sequence>MEYGTLKMKPEFIGKAYYEKLGNAPRTVMGKPGQYQRHILNSEKHGSFHVITPASAEVIPEDSLVEVVNPIFFPDRSLNGRNVAPALNVFAEKLKVVK</sequence>
<dbReference type="EMBL" id="CP040798">
    <property type="protein sequence ID" value="QLB50946.1"/>
    <property type="molecule type" value="Genomic_DNA"/>
</dbReference>
<dbReference type="RefSeq" id="WP_126436024.1">
    <property type="nucleotide sequence ID" value="NZ_CP040798.1"/>
</dbReference>
<proteinExistence type="predicted"/>
<dbReference type="AlphaFoldDB" id="A0A7H8V380"/>
<dbReference type="Proteomes" id="UP000266918">
    <property type="component" value="Chromosome"/>
</dbReference>
<protein>
    <submittedName>
        <fullName evidence="1">Cytoplasmic protein</fullName>
    </submittedName>
</protein>
<dbReference type="EMBL" id="LR134002">
    <property type="protein sequence ID" value="VDY72865.1"/>
    <property type="molecule type" value="Genomic_DNA"/>
</dbReference>
<evidence type="ECO:0000313" key="2">
    <source>
        <dbReference type="EMBL" id="VDY72865.1"/>
    </source>
</evidence>
<evidence type="ECO:0000313" key="3">
    <source>
        <dbReference type="Proteomes" id="UP000266918"/>
    </source>
</evidence>
<gene>
    <name evidence="1" type="ORF">FDP16_11005</name>
    <name evidence="2" type="ORF">NCTC10904_02154</name>
</gene>
<evidence type="ECO:0000313" key="1">
    <source>
        <dbReference type="EMBL" id="QLB50946.1"/>
    </source>
</evidence>